<dbReference type="KEGG" id="mnu:NCTC10166_00743"/>
<evidence type="ECO:0000313" key="7">
    <source>
        <dbReference type="EMBL" id="VEU59758.1"/>
    </source>
</evidence>
<dbReference type="RefSeq" id="WP_129720127.1">
    <property type="nucleotide sequence ID" value="NZ_LR214951.1"/>
</dbReference>
<dbReference type="InterPro" id="IPR050096">
    <property type="entry name" value="Bacterial_rp_bL28"/>
</dbReference>
<dbReference type="SUPFAM" id="SSF143800">
    <property type="entry name" value="L28p-like"/>
    <property type="match status" value="1"/>
</dbReference>
<dbReference type="GO" id="GO:0005840">
    <property type="term" value="C:ribosome"/>
    <property type="evidence" value="ECO:0007669"/>
    <property type="project" value="UniProtKB-KW"/>
</dbReference>
<dbReference type="AlphaFoldDB" id="A0A449A695"/>
<sequence>MARRDDITGKGPMVGNNRSHALNATKRTFRLNLQKIKITDGNGRPITLKVSAKTAKTLRKKGIIG</sequence>
<accession>A0A449A695</accession>
<dbReference type="InterPro" id="IPR034704">
    <property type="entry name" value="Ribosomal_bL28/bL31-like_sf"/>
</dbReference>
<evidence type="ECO:0000256" key="6">
    <source>
        <dbReference type="SAM" id="MobiDB-lite"/>
    </source>
</evidence>
<dbReference type="GO" id="GO:0006412">
    <property type="term" value="P:translation"/>
    <property type="evidence" value="ECO:0007669"/>
    <property type="project" value="UniProtKB-UniRule"/>
</dbReference>
<evidence type="ECO:0000256" key="1">
    <source>
        <dbReference type="ARBA" id="ARBA00008760"/>
    </source>
</evidence>
<gene>
    <name evidence="5 7" type="primary">rpmB</name>
    <name evidence="7" type="ORF">NCTC10166_00743</name>
</gene>
<dbReference type="InterPro" id="IPR026569">
    <property type="entry name" value="Ribosomal_bL28"/>
</dbReference>
<proteinExistence type="inferred from homology"/>
<evidence type="ECO:0000256" key="4">
    <source>
        <dbReference type="ARBA" id="ARBA00035174"/>
    </source>
</evidence>
<feature type="region of interest" description="Disordered" evidence="6">
    <location>
        <begin position="1"/>
        <end position="20"/>
    </location>
</feature>
<keyword evidence="8" id="KW-1185">Reference proteome</keyword>
<dbReference type="OrthoDB" id="9805609at2"/>
<dbReference type="Gene3D" id="2.30.170.40">
    <property type="entry name" value="Ribosomal protein L28/L24"/>
    <property type="match status" value="1"/>
</dbReference>
<dbReference type="InterPro" id="IPR001383">
    <property type="entry name" value="Ribosomal_bL28_bact-type"/>
</dbReference>
<organism evidence="7 8">
    <name type="scientific">Mesomycoplasma neurolyticum</name>
    <dbReference type="NCBI Taxonomy" id="2120"/>
    <lineage>
        <taxon>Bacteria</taxon>
        <taxon>Bacillati</taxon>
        <taxon>Mycoplasmatota</taxon>
        <taxon>Mycoplasmoidales</taxon>
        <taxon>Metamycoplasmataceae</taxon>
        <taxon>Mesomycoplasma</taxon>
    </lineage>
</organism>
<dbReference type="PANTHER" id="PTHR39080">
    <property type="entry name" value="50S RIBOSOMAL PROTEIN L28"/>
    <property type="match status" value="1"/>
</dbReference>
<dbReference type="NCBIfam" id="TIGR00009">
    <property type="entry name" value="L28"/>
    <property type="match status" value="1"/>
</dbReference>
<name>A0A449A695_9BACT</name>
<dbReference type="Pfam" id="PF00830">
    <property type="entry name" value="Ribosomal_L28"/>
    <property type="match status" value="1"/>
</dbReference>
<keyword evidence="2 5" id="KW-0689">Ribosomal protein</keyword>
<dbReference type="HAMAP" id="MF_00373">
    <property type="entry name" value="Ribosomal_bL28"/>
    <property type="match status" value="1"/>
</dbReference>
<evidence type="ECO:0000256" key="5">
    <source>
        <dbReference type="HAMAP-Rule" id="MF_00373"/>
    </source>
</evidence>
<dbReference type="GO" id="GO:1990904">
    <property type="term" value="C:ribonucleoprotein complex"/>
    <property type="evidence" value="ECO:0007669"/>
    <property type="project" value="UniProtKB-KW"/>
</dbReference>
<reference evidence="7 8" key="1">
    <citation type="submission" date="2019-01" db="EMBL/GenBank/DDBJ databases">
        <authorList>
            <consortium name="Pathogen Informatics"/>
        </authorList>
    </citation>
    <scope>NUCLEOTIDE SEQUENCE [LARGE SCALE GENOMIC DNA]</scope>
    <source>
        <strain evidence="7 8">NCTC10166</strain>
    </source>
</reference>
<keyword evidence="3 5" id="KW-0687">Ribonucleoprotein</keyword>
<protein>
    <recommendedName>
        <fullName evidence="4 5">Large ribosomal subunit protein bL28</fullName>
    </recommendedName>
</protein>
<evidence type="ECO:0000256" key="3">
    <source>
        <dbReference type="ARBA" id="ARBA00023274"/>
    </source>
</evidence>
<comment type="similarity">
    <text evidence="1 5">Belongs to the bacterial ribosomal protein bL28 family.</text>
</comment>
<dbReference type="InterPro" id="IPR037147">
    <property type="entry name" value="Ribosomal_bL28_sf"/>
</dbReference>
<dbReference type="EMBL" id="LR214951">
    <property type="protein sequence ID" value="VEU59758.1"/>
    <property type="molecule type" value="Genomic_DNA"/>
</dbReference>
<dbReference type="PANTHER" id="PTHR39080:SF1">
    <property type="entry name" value="LARGE RIBOSOMAL SUBUNIT PROTEIN BL28A"/>
    <property type="match status" value="1"/>
</dbReference>
<evidence type="ECO:0000256" key="2">
    <source>
        <dbReference type="ARBA" id="ARBA00022980"/>
    </source>
</evidence>
<dbReference type="Proteomes" id="UP000289440">
    <property type="component" value="Chromosome"/>
</dbReference>
<evidence type="ECO:0000313" key="8">
    <source>
        <dbReference type="Proteomes" id="UP000289440"/>
    </source>
</evidence>
<dbReference type="GO" id="GO:0003735">
    <property type="term" value="F:structural constituent of ribosome"/>
    <property type="evidence" value="ECO:0007669"/>
    <property type="project" value="InterPro"/>
</dbReference>